<dbReference type="EMBL" id="CADCXU010031461">
    <property type="protein sequence ID" value="CAB0017460.1"/>
    <property type="molecule type" value="Genomic_DNA"/>
</dbReference>
<accession>A0A6H5HKY2</accession>
<dbReference type="AlphaFoldDB" id="A0A6H5HKY2"/>
<dbReference type="Proteomes" id="UP000479000">
    <property type="component" value="Unassembled WGS sequence"/>
</dbReference>
<sequence>MGFVLIGMASCWRKRHVLRGTSGGSGSRGNRGEDLSIVRNTLSVEFHTFLSAV</sequence>
<protein>
    <submittedName>
        <fullName evidence="1">Uncharacterized protein</fullName>
    </submittedName>
</protein>
<gene>
    <name evidence="1" type="ORF">NTEN_LOCUS21468</name>
</gene>
<name>A0A6H5HKY2_9HEMI</name>
<evidence type="ECO:0000313" key="1">
    <source>
        <dbReference type="EMBL" id="CAB0017460.1"/>
    </source>
</evidence>
<proteinExistence type="predicted"/>
<evidence type="ECO:0000313" key="2">
    <source>
        <dbReference type="Proteomes" id="UP000479000"/>
    </source>
</evidence>
<keyword evidence="2" id="KW-1185">Reference proteome</keyword>
<organism evidence="1 2">
    <name type="scientific">Nesidiocoris tenuis</name>
    <dbReference type="NCBI Taxonomy" id="355587"/>
    <lineage>
        <taxon>Eukaryota</taxon>
        <taxon>Metazoa</taxon>
        <taxon>Ecdysozoa</taxon>
        <taxon>Arthropoda</taxon>
        <taxon>Hexapoda</taxon>
        <taxon>Insecta</taxon>
        <taxon>Pterygota</taxon>
        <taxon>Neoptera</taxon>
        <taxon>Paraneoptera</taxon>
        <taxon>Hemiptera</taxon>
        <taxon>Heteroptera</taxon>
        <taxon>Panheteroptera</taxon>
        <taxon>Cimicomorpha</taxon>
        <taxon>Miridae</taxon>
        <taxon>Dicyphina</taxon>
        <taxon>Nesidiocoris</taxon>
    </lineage>
</organism>
<reference evidence="1 2" key="1">
    <citation type="submission" date="2020-02" db="EMBL/GenBank/DDBJ databases">
        <authorList>
            <person name="Ferguson B K."/>
        </authorList>
    </citation>
    <scope>NUCLEOTIDE SEQUENCE [LARGE SCALE GENOMIC DNA]</scope>
</reference>